<accession>A0ABR1KET6</accession>
<feature type="compositionally biased region" description="Low complexity" evidence="1">
    <location>
        <begin position="124"/>
        <end position="150"/>
    </location>
</feature>
<gene>
    <name evidence="2" type="ORF">IWZ03DRAFT_235968</name>
</gene>
<dbReference type="EMBL" id="JBBPHU010000009">
    <property type="protein sequence ID" value="KAK7513578.1"/>
    <property type="molecule type" value="Genomic_DNA"/>
</dbReference>
<feature type="compositionally biased region" description="Polar residues" evidence="1">
    <location>
        <begin position="236"/>
        <end position="255"/>
    </location>
</feature>
<name>A0ABR1KET6_9PEZI</name>
<dbReference type="Proteomes" id="UP001363622">
    <property type="component" value="Unassembled WGS sequence"/>
</dbReference>
<feature type="region of interest" description="Disordered" evidence="1">
    <location>
        <begin position="182"/>
        <end position="265"/>
    </location>
</feature>
<feature type="region of interest" description="Disordered" evidence="1">
    <location>
        <begin position="99"/>
        <end position="163"/>
    </location>
</feature>
<feature type="region of interest" description="Disordered" evidence="1">
    <location>
        <begin position="65"/>
        <end position="85"/>
    </location>
</feature>
<evidence type="ECO:0000313" key="2">
    <source>
        <dbReference type="EMBL" id="KAK7513578.1"/>
    </source>
</evidence>
<comment type="caution">
    <text evidence="2">The sequence shown here is derived from an EMBL/GenBank/DDBJ whole genome shotgun (WGS) entry which is preliminary data.</text>
</comment>
<evidence type="ECO:0000256" key="1">
    <source>
        <dbReference type="SAM" id="MobiDB-lite"/>
    </source>
</evidence>
<sequence length="265" mass="28563">MTPHLASVFQLPHRVSRSSLSQPIRRRLLHHTFDAWVDSTAGSHQVKMRLLLEILLKYGTKELTGSSSREGILRHSGSNHLPPQLRLRSSRSQCRFFLRQSQRTQPEKLSPSPKPNGCAIEGWPSSTHTKTTLSTPPTHSSTGTLLSPSSTPLPSPSRTPRASHLPASLSLLKNAIALSLNPSHSSIPLTAPLSLNSPTARRTHSTQSKSNPCVPSPSPSEPPFRQNGTLAKIAATASTDSISLPTMTVSSSRGSVCSEARRACS</sequence>
<keyword evidence="3" id="KW-1185">Reference proteome</keyword>
<organism evidence="2 3">
    <name type="scientific">Phyllosticta citriasiana</name>
    <dbReference type="NCBI Taxonomy" id="595635"/>
    <lineage>
        <taxon>Eukaryota</taxon>
        <taxon>Fungi</taxon>
        <taxon>Dikarya</taxon>
        <taxon>Ascomycota</taxon>
        <taxon>Pezizomycotina</taxon>
        <taxon>Dothideomycetes</taxon>
        <taxon>Dothideomycetes incertae sedis</taxon>
        <taxon>Botryosphaeriales</taxon>
        <taxon>Phyllostictaceae</taxon>
        <taxon>Phyllosticta</taxon>
    </lineage>
</organism>
<protein>
    <submittedName>
        <fullName evidence="2">Uncharacterized protein</fullName>
    </submittedName>
</protein>
<feature type="compositionally biased region" description="Polar residues" evidence="1">
    <location>
        <begin position="182"/>
        <end position="200"/>
    </location>
</feature>
<proteinExistence type="predicted"/>
<reference evidence="2 3" key="1">
    <citation type="submission" date="2024-04" db="EMBL/GenBank/DDBJ databases">
        <title>Phyllosticta paracitricarpa is synonymous to the EU quarantine fungus P. citricarpa based on phylogenomic analyses.</title>
        <authorList>
            <consortium name="Lawrence Berkeley National Laboratory"/>
            <person name="Van Ingen-Buijs V.A."/>
            <person name="Van Westerhoven A.C."/>
            <person name="Haridas S."/>
            <person name="Skiadas P."/>
            <person name="Martin F."/>
            <person name="Groenewald J.Z."/>
            <person name="Crous P.W."/>
            <person name="Seidl M.F."/>
        </authorList>
    </citation>
    <scope>NUCLEOTIDE SEQUENCE [LARGE SCALE GENOMIC DNA]</scope>
    <source>
        <strain evidence="2 3">CBS 123371</strain>
    </source>
</reference>
<evidence type="ECO:0000313" key="3">
    <source>
        <dbReference type="Proteomes" id="UP001363622"/>
    </source>
</evidence>